<reference evidence="2 3" key="1">
    <citation type="submission" date="2020-09" db="EMBL/GenBank/DDBJ databases">
        <title>Isolation and identification of active actinomycetes.</title>
        <authorList>
            <person name="Li X."/>
        </authorList>
    </citation>
    <scope>NUCLEOTIDE SEQUENCE [LARGE SCALE GENOMIC DNA]</scope>
    <source>
        <strain evidence="2 3">NEAU-LLC</strain>
    </source>
</reference>
<keyword evidence="1" id="KW-0812">Transmembrane</keyword>
<feature type="transmembrane region" description="Helical" evidence="1">
    <location>
        <begin position="21"/>
        <end position="39"/>
    </location>
</feature>
<keyword evidence="3" id="KW-1185">Reference proteome</keyword>
<feature type="transmembrane region" description="Helical" evidence="1">
    <location>
        <begin position="45"/>
        <end position="69"/>
    </location>
</feature>
<dbReference type="RefSeq" id="WP_191171959.1">
    <property type="nucleotide sequence ID" value="NZ_JACXZS010000007.1"/>
</dbReference>
<evidence type="ECO:0000313" key="2">
    <source>
        <dbReference type="EMBL" id="MBD3942334.1"/>
    </source>
</evidence>
<evidence type="ECO:0000313" key="3">
    <source>
        <dbReference type="Proteomes" id="UP000598426"/>
    </source>
</evidence>
<accession>A0ABR8NNU2</accession>
<keyword evidence="1" id="KW-1133">Transmembrane helix</keyword>
<keyword evidence="1" id="KW-0472">Membrane</keyword>
<sequence>MTDEQLHIPKAVTRVLMSEEAVYGLILVSGMIVVSGTLVGTSGNALATVAITVVVFYLAHVYAGTLGRLAATEGGAELGTSIREAARHSVGMLLASIAPLVILLLGTTDLIDDMLSIWTALVVNAILLGVFGWIAVARWTSRFWPRLLSALITAGFGVILIGLKAFIHH</sequence>
<proteinExistence type="predicted"/>
<organism evidence="2 3">
    <name type="scientific">Microbacterium helvum</name>
    <dbReference type="NCBI Taxonomy" id="2773713"/>
    <lineage>
        <taxon>Bacteria</taxon>
        <taxon>Bacillati</taxon>
        <taxon>Actinomycetota</taxon>
        <taxon>Actinomycetes</taxon>
        <taxon>Micrococcales</taxon>
        <taxon>Microbacteriaceae</taxon>
        <taxon>Microbacterium</taxon>
    </lineage>
</organism>
<feature type="transmembrane region" description="Helical" evidence="1">
    <location>
        <begin position="90"/>
        <end position="111"/>
    </location>
</feature>
<feature type="transmembrane region" description="Helical" evidence="1">
    <location>
        <begin position="148"/>
        <end position="167"/>
    </location>
</feature>
<protein>
    <recommendedName>
        <fullName evidence="4">VIT family protein</fullName>
    </recommendedName>
</protein>
<evidence type="ECO:0000256" key="1">
    <source>
        <dbReference type="SAM" id="Phobius"/>
    </source>
</evidence>
<dbReference type="EMBL" id="JACXZS010000007">
    <property type="protein sequence ID" value="MBD3942334.1"/>
    <property type="molecule type" value="Genomic_DNA"/>
</dbReference>
<feature type="transmembrane region" description="Helical" evidence="1">
    <location>
        <begin position="117"/>
        <end position="136"/>
    </location>
</feature>
<dbReference type="Proteomes" id="UP000598426">
    <property type="component" value="Unassembled WGS sequence"/>
</dbReference>
<name>A0ABR8NNU2_9MICO</name>
<gene>
    <name evidence="2" type="ORF">IF188_11555</name>
</gene>
<comment type="caution">
    <text evidence="2">The sequence shown here is derived from an EMBL/GenBank/DDBJ whole genome shotgun (WGS) entry which is preliminary data.</text>
</comment>
<evidence type="ECO:0008006" key="4">
    <source>
        <dbReference type="Google" id="ProtNLM"/>
    </source>
</evidence>